<accession>A0A225UL72</accession>
<name>A0A225UL72_9STRA</name>
<dbReference type="Proteomes" id="UP000198211">
    <property type="component" value="Unassembled WGS sequence"/>
</dbReference>
<dbReference type="EMBL" id="NBNE01015486">
    <property type="protein sequence ID" value="OWY93765.1"/>
    <property type="molecule type" value="Genomic_DNA"/>
</dbReference>
<evidence type="ECO:0000313" key="1">
    <source>
        <dbReference type="EMBL" id="OWY93765.1"/>
    </source>
</evidence>
<dbReference type="PANTHER" id="PTHR40866:SF1">
    <property type="entry name" value="BED-TYPE DOMAIN-CONTAINING PROTEIN"/>
    <property type="match status" value="1"/>
</dbReference>
<gene>
    <name evidence="1" type="ORF">PHMEG_00036715</name>
</gene>
<dbReference type="InterPro" id="IPR012337">
    <property type="entry name" value="RNaseH-like_sf"/>
</dbReference>
<proteinExistence type="predicted"/>
<protein>
    <recommendedName>
        <fullName evidence="3">Transposase</fullName>
    </recommendedName>
</protein>
<organism evidence="1 2">
    <name type="scientific">Phytophthora megakarya</name>
    <dbReference type="NCBI Taxonomy" id="4795"/>
    <lineage>
        <taxon>Eukaryota</taxon>
        <taxon>Sar</taxon>
        <taxon>Stramenopiles</taxon>
        <taxon>Oomycota</taxon>
        <taxon>Peronosporomycetes</taxon>
        <taxon>Peronosporales</taxon>
        <taxon>Peronosporaceae</taxon>
        <taxon>Phytophthora</taxon>
    </lineage>
</organism>
<dbReference type="SUPFAM" id="SSF53098">
    <property type="entry name" value="Ribonuclease H-like"/>
    <property type="match status" value="1"/>
</dbReference>
<evidence type="ECO:0000313" key="2">
    <source>
        <dbReference type="Proteomes" id="UP000198211"/>
    </source>
</evidence>
<comment type="caution">
    <text evidence="1">The sequence shown here is derived from an EMBL/GenBank/DDBJ whole genome shotgun (WGS) entry which is preliminary data.</text>
</comment>
<dbReference type="PANTHER" id="PTHR40866">
    <property type="entry name" value="BED-TYPE DOMAIN-CONTAINING PROTEIN"/>
    <property type="match status" value="1"/>
</dbReference>
<reference evidence="2" key="1">
    <citation type="submission" date="2017-03" db="EMBL/GenBank/DDBJ databases">
        <title>Phytopthora megakarya and P. palmivora, two closely related causual agents of cacao black pod achieved similar genome size and gene model numbers by different mechanisms.</title>
        <authorList>
            <person name="Ali S."/>
            <person name="Shao J."/>
            <person name="Larry D.J."/>
            <person name="Kronmiller B."/>
            <person name="Shen D."/>
            <person name="Strem M.D."/>
            <person name="Melnick R.L."/>
            <person name="Guiltinan M.J."/>
            <person name="Tyler B.M."/>
            <person name="Meinhardt L.W."/>
            <person name="Bailey B.A."/>
        </authorList>
    </citation>
    <scope>NUCLEOTIDE SEQUENCE [LARGE SCALE GENOMIC DNA]</scope>
    <source>
        <strain evidence="2">zdho120</strain>
    </source>
</reference>
<feature type="non-terminal residue" evidence="1">
    <location>
        <position position="1"/>
    </location>
</feature>
<dbReference type="OrthoDB" id="165141at2759"/>
<sequence>GSGYSKLISHLNSRQVGFAEEYAELHAAGTPSLTAFGFVDEVTRNIYQSMEWIPARNLPITEVENKTTRAVVIMNPATVKTLMQHMRHVALSIGKTIATEMGTSFCLIFDGWTNNSLHFLGIYAVFILDGERCQHLLALSPMEERQSAEAHVDYIWAVLDVYEKEMDMVKFIVGDNCSTYQNIATGLGIPLIGCASHRFNLAINRFLQDYQPQIDQFQSLMIQLRH</sequence>
<evidence type="ECO:0008006" key="3">
    <source>
        <dbReference type="Google" id="ProtNLM"/>
    </source>
</evidence>
<dbReference type="AlphaFoldDB" id="A0A225UL72"/>
<keyword evidence="2" id="KW-1185">Reference proteome</keyword>